<protein>
    <submittedName>
        <fullName evidence="2">Uncharacterized protein</fullName>
    </submittedName>
</protein>
<gene>
    <name evidence="2" type="ORF">LARSCL_LOCUS22665</name>
</gene>
<feature type="compositionally biased region" description="Basic and acidic residues" evidence="1">
    <location>
        <begin position="51"/>
        <end position="61"/>
    </location>
</feature>
<sequence length="95" mass="10837">MLNRIAEIISKELCVCVCEERSSLQQVGFDTENYARRPNTNLPPHGSSLDSKTDPPKRWSFDTKSFTQPLEEETSLGSIQHQRSSLFLPSLMRPK</sequence>
<organism evidence="2 3">
    <name type="scientific">Larinioides sclopetarius</name>
    <dbReference type="NCBI Taxonomy" id="280406"/>
    <lineage>
        <taxon>Eukaryota</taxon>
        <taxon>Metazoa</taxon>
        <taxon>Ecdysozoa</taxon>
        <taxon>Arthropoda</taxon>
        <taxon>Chelicerata</taxon>
        <taxon>Arachnida</taxon>
        <taxon>Araneae</taxon>
        <taxon>Araneomorphae</taxon>
        <taxon>Entelegynae</taxon>
        <taxon>Araneoidea</taxon>
        <taxon>Araneidae</taxon>
        <taxon>Larinioides</taxon>
    </lineage>
</organism>
<evidence type="ECO:0000256" key="1">
    <source>
        <dbReference type="SAM" id="MobiDB-lite"/>
    </source>
</evidence>
<dbReference type="EMBL" id="CAXIEN010000811">
    <property type="protein sequence ID" value="CAL1301739.1"/>
    <property type="molecule type" value="Genomic_DNA"/>
</dbReference>
<accession>A0AAV2C0A9</accession>
<feature type="region of interest" description="Disordered" evidence="1">
    <location>
        <begin position="29"/>
        <end position="81"/>
    </location>
</feature>
<evidence type="ECO:0000313" key="2">
    <source>
        <dbReference type="EMBL" id="CAL1301739.1"/>
    </source>
</evidence>
<reference evidence="2 3" key="1">
    <citation type="submission" date="2024-04" db="EMBL/GenBank/DDBJ databases">
        <authorList>
            <person name="Rising A."/>
            <person name="Reimegard J."/>
            <person name="Sonavane S."/>
            <person name="Akerstrom W."/>
            <person name="Nylinder S."/>
            <person name="Hedman E."/>
            <person name="Kallberg Y."/>
        </authorList>
    </citation>
    <scope>NUCLEOTIDE SEQUENCE [LARGE SCALE GENOMIC DNA]</scope>
</reference>
<keyword evidence="3" id="KW-1185">Reference proteome</keyword>
<name>A0AAV2C0A9_9ARAC</name>
<evidence type="ECO:0000313" key="3">
    <source>
        <dbReference type="Proteomes" id="UP001497382"/>
    </source>
</evidence>
<dbReference type="Proteomes" id="UP001497382">
    <property type="component" value="Unassembled WGS sequence"/>
</dbReference>
<dbReference type="AlphaFoldDB" id="A0AAV2C0A9"/>
<proteinExistence type="predicted"/>
<comment type="caution">
    <text evidence="2">The sequence shown here is derived from an EMBL/GenBank/DDBJ whole genome shotgun (WGS) entry which is preliminary data.</text>
</comment>